<dbReference type="Proteomes" id="UP000179129">
    <property type="component" value="Unassembled WGS sequence"/>
</dbReference>
<evidence type="ECO:0000259" key="2">
    <source>
        <dbReference type="Pfam" id="PF13649"/>
    </source>
</evidence>
<dbReference type="Gene3D" id="3.40.50.150">
    <property type="entry name" value="Vaccinia Virus protein VP39"/>
    <property type="match status" value="1"/>
</dbReference>
<dbReference type="InterPro" id="IPR029063">
    <property type="entry name" value="SAM-dependent_MTases_sf"/>
</dbReference>
<evidence type="ECO:0000313" key="4">
    <source>
        <dbReference type="Proteomes" id="UP000179129"/>
    </source>
</evidence>
<dbReference type="InterPro" id="IPR041698">
    <property type="entry name" value="Methyltransf_25"/>
</dbReference>
<gene>
    <name evidence="3" type="ORF">A3F83_12590</name>
</gene>
<organism evidence="3 4">
    <name type="scientific">Candidatus Glassbacteria bacterium RIFCSPLOWO2_12_FULL_58_11</name>
    <dbReference type="NCBI Taxonomy" id="1817867"/>
    <lineage>
        <taxon>Bacteria</taxon>
        <taxon>Candidatus Glassiibacteriota</taxon>
    </lineage>
</organism>
<protein>
    <recommendedName>
        <fullName evidence="2">Methyltransferase domain-containing protein</fullName>
    </recommendedName>
</protein>
<sequence length="217" mass="24085">MQSLPRIILAIALTLISCGGPRGGAQAQQREVERWNRVLTAEPLSFNTQPNAFLVEMTRGLPPGKALDVGMGQGRNAIFLAQQGWEVTGFDPADKAVAAAQEQAKQAGVKLTALVLRDDQFDFGKEQWDLIVLSYVALRHLVQRLYDSLKPGGRVVIEAFHRDAAKAVSIGRGVVFETNELPRLFDRFRILRYEDTEGRGDFGMQNTHLVRLCAQKP</sequence>
<evidence type="ECO:0000313" key="3">
    <source>
        <dbReference type="EMBL" id="OGG02385.1"/>
    </source>
</evidence>
<dbReference type="PANTHER" id="PTHR43861:SF3">
    <property type="entry name" value="PUTATIVE (AFU_ORTHOLOGUE AFUA_2G14390)-RELATED"/>
    <property type="match status" value="1"/>
</dbReference>
<dbReference type="STRING" id="1817867.A3F83_12590"/>
<evidence type="ECO:0000256" key="1">
    <source>
        <dbReference type="ARBA" id="ARBA00022679"/>
    </source>
</evidence>
<keyword evidence="1" id="KW-0808">Transferase</keyword>
<dbReference type="PANTHER" id="PTHR43861">
    <property type="entry name" value="TRANS-ACONITATE 2-METHYLTRANSFERASE-RELATED"/>
    <property type="match status" value="1"/>
</dbReference>
<feature type="domain" description="Methyltransferase" evidence="2">
    <location>
        <begin position="67"/>
        <end position="153"/>
    </location>
</feature>
<dbReference type="Pfam" id="PF13649">
    <property type="entry name" value="Methyltransf_25"/>
    <property type="match status" value="1"/>
</dbReference>
<dbReference type="EMBL" id="MFIX01000184">
    <property type="protein sequence ID" value="OGG02385.1"/>
    <property type="molecule type" value="Genomic_DNA"/>
</dbReference>
<dbReference type="GO" id="GO:0016740">
    <property type="term" value="F:transferase activity"/>
    <property type="evidence" value="ECO:0007669"/>
    <property type="project" value="UniProtKB-KW"/>
</dbReference>
<dbReference type="SUPFAM" id="SSF53335">
    <property type="entry name" value="S-adenosyl-L-methionine-dependent methyltransferases"/>
    <property type="match status" value="1"/>
</dbReference>
<accession>A0A1F5YQK4</accession>
<reference evidence="3 4" key="1">
    <citation type="journal article" date="2016" name="Nat. Commun.">
        <title>Thousands of microbial genomes shed light on interconnected biogeochemical processes in an aquifer system.</title>
        <authorList>
            <person name="Anantharaman K."/>
            <person name="Brown C.T."/>
            <person name="Hug L.A."/>
            <person name="Sharon I."/>
            <person name="Castelle C.J."/>
            <person name="Probst A.J."/>
            <person name="Thomas B.C."/>
            <person name="Singh A."/>
            <person name="Wilkins M.J."/>
            <person name="Karaoz U."/>
            <person name="Brodie E.L."/>
            <person name="Williams K.H."/>
            <person name="Hubbard S.S."/>
            <person name="Banfield J.F."/>
        </authorList>
    </citation>
    <scope>NUCLEOTIDE SEQUENCE [LARGE SCALE GENOMIC DNA]</scope>
</reference>
<dbReference type="CDD" id="cd02440">
    <property type="entry name" value="AdoMet_MTases"/>
    <property type="match status" value="1"/>
</dbReference>
<dbReference type="PROSITE" id="PS51257">
    <property type="entry name" value="PROKAR_LIPOPROTEIN"/>
    <property type="match status" value="1"/>
</dbReference>
<name>A0A1F5YQK4_9BACT</name>
<comment type="caution">
    <text evidence="3">The sequence shown here is derived from an EMBL/GenBank/DDBJ whole genome shotgun (WGS) entry which is preliminary data.</text>
</comment>
<proteinExistence type="predicted"/>
<dbReference type="AlphaFoldDB" id="A0A1F5YQK4"/>